<gene>
    <name evidence="2" type="ORF">CCH79_00014754</name>
</gene>
<evidence type="ECO:0000313" key="3">
    <source>
        <dbReference type="Proteomes" id="UP000250572"/>
    </source>
</evidence>
<keyword evidence="1" id="KW-0472">Membrane</keyword>
<protein>
    <submittedName>
        <fullName evidence="2">Uncharacterized protein</fullName>
    </submittedName>
</protein>
<evidence type="ECO:0000256" key="1">
    <source>
        <dbReference type="SAM" id="Phobius"/>
    </source>
</evidence>
<evidence type="ECO:0000313" key="2">
    <source>
        <dbReference type="EMBL" id="PWA15553.1"/>
    </source>
</evidence>
<name>A0A315V9D2_GAMAF</name>
<keyword evidence="1" id="KW-0812">Transmembrane</keyword>
<proteinExistence type="predicted"/>
<accession>A0A315V9D2</accession>
<dbReference type="Proteomes" id="UP000250572">
    <property type="component" value="Unassembled WGS sequence"/>
</dbReference>
<keyword evidence="1" id="KW-1133">Transmembrane helix</keyword>
<dbReference type="AlphaFoldDB" id="A0A315V9D2"/>
<comment type="caution">
    <text evidence="2">The sequence shown here is derived from an EMBL/GenBank/DDBJ whole genome shotgun (WGS) entry which is preliminary data.</text>
</comment>
<dbReference type="EMBL" id="NHOQ01002686">
    <property type="protein sequence ID" value="PWA15553.1"/>
    <property type="molecule type" value="Genomic_DNA"/>
</dbReference>
<sequence length="137" mass="14628">MSANSMPRAFRRAQPLTAHLPNRHIPRTSDVGATPAWLRATGFNPNAARQAGLHCVLECGGISILVRELGVCTTVISGSGRKVIMLVLVALSVLHIAAIILLLVATIDNVSEGSVLRHADLLRLCRFYANELLLAAA</sequence>
<organism evidence="2 3">
    <name type="scientific">Gambusia affinis</name>
    <name type="common">Western mosquitofish</name>
    <name type="synonym">Heterandria affinis</name>
    <dbReference type="NCBI Taxonomy" id="33528"/>
    <lineage>
        <taxon>Eukaryota</taxon>
        <taxon>Metazoa</taxon>
        <taxon>Chordata</taxon>
        <taxon>Craniata</taxon>
        <taxon>Vertebrata</taxon>
        <taxon>Euteleostomi</taxon>
        <taxon>Actinopterygii</taxon>
        <taxon>Neopterygii</taxon>
        <taxon>Teleostei</taxon>
        <taxon>Neoteleostei</taxon>
        <taxon>Acanthomorphata</taxon>
        <taxon>Ovalentaria</taxon>
        <taxon>Atherinomorphae</taxon>
        <taxon>Cyprinodontiformes</taxon>
        <taxon>Poeciliidae</taxon>
        <taxon>Poeciliinae</taxon>
        <taxon>Gambusia</taxon>
    </lineage>
</organism>
<feature type="transmembrane region" description="Helical" evidence="1">
    <location>
        <begin position="83"/>
        <end position="107"/>
    </location>
</feature>
<reference evidence="2 3" key="1">
    <citation type="journal article" date="2018" name="G3 (Bethesda)">
        <title>A High-Quality Reference Genome for the Invasive Mosquitofish Gambusia affinis Using a Chicago Library.</title>
        <authorList>
            <person name="Hoffberg S.L."/>
            <person name="Troendle N.J."/>
            <person name="Glenn T.C."/>
            <person name="Mahmud O."/>
            <person name="Louha S."/>
            <person name="Chalopin D."/>
            <person name="Bennetzen J.L."/>
            <person name="Mauricio R."/>
        </authorList>
    </citation>
    <scope>NUCLEOTIDE SEQUENCE [LARGE SCALE GENOMIC DNA]</scope>
    <source>
        <strain evidence="2">NE01/NJP1002.9</strain>
        <tissue evidence="2">Muscle</tissue>
    </source>
</reference>
<keyword evidence="3" id="KW-1185">Reference proteome</keyword>